<gene>
    <name evidence="2" type="ORF">UFOPK1722_01107</name>
</gene>
<proteinExistence type="predicted"/>
<feature type="region of interest" description="Disordered" evidence="1">
    <location>
        <begin position="120"/>
        <end position="151"/>
    </location>
</feature>
<dbReference type="AlphaFoldDB" id="A0A6J6EZP5"/>
<dbReference type="EMBL" id="CAEZTS010000093">
    <property type="protein sequence ID" value="CAB4582032.1"/>
    <property type="molecule type" value="Genomic_DNA"/>
</dbReference>
<sequence>MVTAFVLRVLLEAVPQGGVATHHDGGHRLGQTVADRIRMPEHPGGVPHGVAGLDGAERDDLGHVFATVGVGRVADHLVAIAGVEVHVDVGHGDSTGIEEAFEQQVVADGVDLGDSEAIGHRATGRRTASGPDPDVATAGVTNEIPDDEEVRRETHVGDDLGLVGETLDDGGIERVAPTAPGPLAGEVLEVGGVVVESLGHGEVGKLGFAELDRDVGPLGDPERVVTRLGHLTEDVAHLLRRLQVVLGAVESETFRVVLEGVGLHAQQRVMAVGVVTVRVVRIVGGQQRRPEILGDAHQKGIRALLRRNAVVLQFDEQVVLAEDLLKTSRLGEGVVVVVAQEGLQNVTTETTGGGDEALVMTFEKLPVHAGLVVVPLEERQAGQLDEVLVAGVVLGEQREVVVELPPAFGLASGVVHQSTPCRAFETGLVRQVGLGADDGFDPVRPTFLVEVEHAVHVSVVGHAEGRLSVLDRLGHQLVELRGAVEHRELGVNMQVRERIRHVVPPP</sequence>
<accession>A0A6J6EZP5</accession>
<name>A0A6J6EZP5_9ZZZZ</name>
<dbReference type="AntiFam" id="ANF00080">
    <property type="entry name" value="Shadow ORF (opposite dnaE)"/>
</dbReference>
<evidence type="ECO:0000313" key="2">
    <source>
        <dbReference type="EMBL" id="CAB4582032.1"/>
    </source>
</evidence>
<reference evidence="2" key="1">
    <citation type="submission" date="2020-05" db="EMBL/GenBank/DDBJ databases">
        <authorList>
            <person name="Chiriac C."/>
            <person name="Salcher M."/>
            <person name="Ghai R."/>
            <person name="Kavagutti S V."/>
        </authorList>
    </citation>
    <scope>NUCLEOTIDE SEQUENCE</scope>
</reference>
<evidence type="ECO:0000256" key="1">
    <source>
        <dbReference type="SAM" id="MobiDB-lite"/>
    </source>
</evidence>
<organism evidence="2">
    <name type="scientific">freshwater metagenome</name>
    <dbReference type="NCBI Taxonomy" id="449393"/>
    <lineage>
        <taxon>unclassified sequences</taxon>
        <taxon>metagenomes</taxon>
        <taxon>ecological metagenomes</taxon>
    </lineage>
</organism>
<protein>
    <submittedName>
        <fullName evidence="2">Unannotated protein</fullName>
    </submittedName>
</protein>